<gene>
    <name evidence="11" type="ORF">SAMN02745973_02047</name>
</gene>
<evidence type="ECO:0000259" key="9">
    <source>
        <dbReference type="Pfam" id="PF21082"/>
    </source>
</evidence>
<dbReference type="PANTHER" id="PTHR30460">
    <property type="entry name" value="MODERATE CONDUCTANCE MECHANOSENSITIVE CHANNEL YBIO"/>
    <property type="match status" value="1"/>
</dbReference>
<dbReference type="RefSeq" id="WP_087679399.1">
    <property type="nucleotide sequence ID" value="NZ_FUWV01000016.1"/>
</dbReference>
<feature type="domain" description="Mechanosensitive ion channel MscS" evidence="8">
    <location>
        <begin position="117"/>
        <end position="181"/>
    </location>
</feature>
<dbReference type="InterPro" id="IPR011014">
    <property type="entry name" value="MscS_channel_TM-2"/>
</dbReference>
<dbReference type="AlphaFoldDB" id="A0A1T4PEH2"/>
<feature type="domain" description="Mechanosensitive ion channel transmembrane helices 2/3" evidence="10">
    <location>
        <begin position="78"/>
        <end position="115"/>
    </location>
</feature>
<name>A0A1T4PEH2_9FIRM</name>
<evidence type="ECO:0000256" key="3">
    <source>
        <dbReference type="ARBA" id="ARBA00022475"/>
    </source>
</evidence>
<dbReference type="InterPro" id="IPR045276">
    <property type="entry name" value="YbiO_bact"/>
</dbReference>
<dbReference type="InterPro" id="IPR010920">
    <property type="entry name" value="LSM_dom_sf"/>
</dbReference>
<evidence type="ECO:0000313" key="11">
    <source>
        <dbReference type="EMBL" id="SJZ89879.1"/>
    </source>
</evidence>
<dbReference type="Gene3D" id="2.30.30.60">
    <property type="match status" value="1"/>
</dbReference>
<evidence type="ECO:0000256" key="6">
    <source>
        <dbReference type="ARBA" id="ARBA00023136"/>
    </source>
</evidence>
<evidence type="ECO:0000256" key="5">
    <source>
        <dbReference type="ARBA" id="ARBA00022989"/>
    </source>
</evidence>
<dbReference type="InterPro" id="IPR023408">
    <property type="entry name" value="MscS_beta-dom_sf"/>
</dbReference>
<evidence type="ECO:0000259" key="8">
    <source>
        <dbReference type="Pfam" id="PF00924"/>
    </source>
</evidence>
<feature type="transmembrane region" description="Helical" evidence="7">
    <location>
        <begin position="76"/>
        <end position="94"/>
    </location>
</feature>
<dbReference type="InterPro" id="IPR011066">
    <property type="entry name" value="MscS_channel_C_sf"/>
</dbReference>
<dbReference type="Pfam" id="PF00924">
    <property type="entry name" value="MS_channel_2nd"/>
    <property type="match status" value="1"/>
</dbReference>
<comment type="similarity">
    <text evidence="2">Belongs to the MscS (TC 1.A.23) family.</text>
</comment>
<evidence type="ECO:0000313" key="12">
    <source>
        <dbReference type="Proteomes" id="UP000196365"/>
    </source>
</evidence>
<dbReference type="OrthoDB" id="9809206at2"/>
<reference evidence="11 12" key="1">
    <citation type="submission" date="2017-02" db="EMBL/GenBank/DDBJ databases">
        <authorList>
            <person name="Peterson S.W."/>
        </authorList>
    </citation>
    <scope>NUCLEOTIDE SEQUENCE [LARGE SCALE GENOMIC DNA]</scope>
    <source>
        <strain evidence="11 12">DSM 15102</strain>
    </source>
</reference>
<dbReference type="EMBL" id="FUWV01000016">
    <property type="protein sequence ID" value="SJZ89879.1"/>
    <property type="molecule type" value="Genomic_DNA"/>
</dbReference>
<feature type="domain" description="Mechanosensitive ion channel MscS C-terminal" evidence="9">
    <location>
        <begin position="187"/>
        <end position="271"/>
    </location>
</feature>
<dbReference type="Gene3D" id="1.10.287.1260">
    <property type="match status" value="1"/>
</dbReference>
<proteinExistence type="inferred from homology"/>
<dbReference type="SUPFAM" id="SSF50182">
    <property type="entry name" value="Sm-like ribonucleoproteins"/>
    <property type="match status" value="1"/>
</dbReference>
<evidence type="ECO:0000256" key="7">
    <source>
        <dbReference type="SAM" id="Phobius"/>
    </source>
</evidence>
<dbReference type="FunFam" id="3.30.70.100:FF:000018">
    <property type="entry name" value="MscS mechanosensitive ion channel"/>
    <property type="match status" value="1"/>
</dbReference>
<dbReference type="Gene3D" id="3.30.70.100">
    <property type="match status" value="1"/>
</dbReference>
<dbReference type="SUPFAM" id="SSF82861">
    <property type="entry name" value="Mechanosensitive channel protein MscS (YggB), transmembrane region"/>
    <property type="match status" value="1"/>
</dbReference>
<evidence type="ECO:0000256" key="2">
    <source>
        <dbReference type="ARBA" id="ARBA00008017"/>
    </source>
</evidence>
<evidence type="ECO:0000259" key="10">
    <source>
        <dbReference type="Pfam" id="PF21088"/>
    </source>
</evidence>
<dbReference type="Proteomes" id="UP000196365">
    <property type="component" value="Unassembled WGS sequence"/>
</dbReference>
<keyword evidence="5 7" id="KW-1133">Transmembrane helix</keyword>
<dbReference type="SUPFAM" id="SSF82689">
    <property type="entry name" value="Mechanosensitive channel protein MscS (YggB), C-terminal domain"/>
    <property type="match status" value="1"/>
</dbReference>
<feature type="transmembrane region" description="Helical" evidence="7">
    <location>
        <begin position="22"/>
        <end position="40"/>
    </location>
</feature>
<dbReference type="Pfam" id="PF21082">
    <property type="entry name" value="MS_channel_3rd"/>
    <property type="match status" value="1"/>
</dbReference>
<sequence>MEKLNRVLGRLNIDPSEFLGEIFQKILLMIIVFILVRIAIKLGNRFINGFFQKKTTDKFSIEERRAHTLSTILKSVYSYVIYFIGIITVIGSFVDITSLLAVAGVGSLAVAFGAQSLVEDFVTGFFIFLDDQFSVGDYVTLKNFNGIVENMGLRTTEIRDFSGDLHIIPNREIITVTNHSRGNMQAKVDVGIAYEEDIQRAIEVLENLCKQMAKENDKIVEGPYVLGVQELGDSSVNIRITAQTKNMEQWGVERQLRQKIKETFDQEGIEIPYPKRVVYQENVEPDRR</sequence>
<keyword evidence="4 7" id="KW-0812">Transmembrane</keyword>
<dbReference type="InterPro" id="IPR006685">
    <property type="entry name" value="MscS_channel_2nd"/>
</dbReference>
<keyword evidence="3" id="KW-1003">Cell membrane</keyword>
<organism evidence="11 12">
    <name type="scientific">Garciella nitratireducens DSM 15102</name>
    <dbReference type="NCBI Taxonomy" id="1121911"/>
    <lineage>
        <taxon>Bacteria</taxon>
        <taxon>Bacillati</taxon>
        <taxon>Bacillota</taxon>
        <taxon>Clostridia</taxon>
        <taxon>Eubacteriales</taxon>
        <taxon>Eubacteriaceae</taxon>
        <taxon>Garciella</taxon>
    </lineage>
</organism>
<dbReference type="GO" id="GO:0005886">
    <property type="term" value="C:plasma membrane"/>
    <property type="evidence" value="ECO:0007669"/>
    <property type="project" value="UniProtKB-SubCell"/>
</dbReference>
<comment type="subcellular location">
    <subcellularLocation>
        <location evidence="1">Cell membrane</location>
        <topology evidence="1">Multi-pass membrane protein</topology>
    </subcellularLocation>
</comment>
<keyword evidence="6 7" id="KW-0472">Membrane</keyword>
<dbReference type="Pfam" id="PF21088">
    <property type="entry name" value="MS_channel_1st"/>
    <property type="match status" value="1"/>
</dbReference>
<evidence type="ECO:0000256" key="4">
    <source>
        <dbReference type="ARBA" id="ARBA00022692"/>
    </source>
</evidence>
<dbReference type="InterPro" id="IPR049142">
    <property type="entry name" value="MS_channel_1st"/>
</dbReference>
<keyword evidence="12" id="KW-1185">Reference proteome</keyword>
<dbReference type="PANTHER" id="PTHR30460:SF0">
    <property type="entry name" value="MODERATE CONDUCTANCE MECHANOSENSITIVE CHANNEL YBIO"/>
    <property type="match status" value="1"/>
</dbReference>
<dbReference type="InterPro" id="IPR049278">
    <property type="entry name" value="MS_channel_C"/>
</dbReference>
<accession>A0A1T4PEH2</accession>
<dbReference type="GO" id="GO:0008381">
    <property type="term" value="F:mechanosensitive monoatomic ion channel activity"/>
    <property type="evidence" value="ECO:0007669"/>
    <property type="project" value="InterPro"/>
</dbReference>
<evidence type="ECO:0000256" key="1">
    <source>
        <dbReference type="ARBA" id="ARBA00004651"/>
    </source>
</evidence>
<protein>
    <submittedName>
        <fullName evidence="11">Small conductance mechanosensitive channel</fullName>
    </submittedName>
</protein>
<feature type="transmembrane region" description="Helical" evidence="7">
    <location>
        <begin position="100"/>
        <end position="118"/>
    </location>
</feature>
<dbReference type="FunFam" id="2.30.30.60:FF:000001">
    <property type="entry name" value="MscS Mechanosensitive ion channel"/>
    <property type="match status" value="1"/>
</dbReference>